<sequence>MEWLAERFSAVQDALLNLIEQGAEDLESQIQYWTLVRKENVMMYYGRKEGLTKIGLQPLPLLAVSEYNAKQAIHLMLLLRSLQKSPYARERWTLQDASAELINTQPKDCFKKQPYTVEVYFDNNKNNTFTYINWDFIYYQDSEEHWHKVPGLVDYNGLYYQEIGGDQVYFTLFDTDAHKYGQKGYWTVVFKNETLIAPVTSSSKPSSSISGQTFSSSISVTPEDTVSTSESPRRLQKPEVGSSTEKTSARRRRRRQQQREHSPESSTSTPAKRRRSGGRGGGSILSSVPAPEEVGTRNRSVPRTGLSRLRRLEEEAWDPPILIIAGPANPLKCWRYRKGQQNVKCLAMSTIFTWVGDESNADERGRMLVAFRDTNERADFVKHLQLPKHASFAFGSLDRL</sequence>
<evidence type="ECO:0000256" key="8">
    <source>
        <dbReference type="ARBA" id="ARBA00023015"/>
    </source>
</evidence>
<keyword evidence="10 12" id="KW-0010">Activator</keyword>
<evidence type="ECO:0000259" key="14">
    <source>
        <dbReference type="Pfam" id="PF00508"/>
    </source>
</evidence>
<dbReference type="GO" id="GO:0039693">
    <property type="term" value="P:viral DNA genome replication"/>
    <property type="evidence" value="ECO:0007669"/>
    <property type="project" value="UniProtKB-UniRule"/>
</dbReference>
<dbReference type="GO" id="GO:0042025">
    <property type="term" value="C:host cell nucleus"/>
    <property type="evidence" value="ECO:0007669"/>
    <property type="project" value="UniProtKB-SubCell"/>
</dbReference>
<evidence type="ECO:0000256" key="4">
    <source>
        <dbReference type="ARBA" id="ARBA00022518"/>
    </source>
</evidence>
<dbReference type="GO" id="GO:0006351">
    <property type="term" value="P:DNA-templated transcription"/>
    <property type="evidence" value="ECO:0007669"/>
    <property type="project" value="UniProtKB-UniRule"/>
</dbReference>
<comment type="function">
    <text evidence="12">Plays a role in the initiation of viral DNA replication. A dimer of E2 interacts with a dimer of E1 in order to improve specificity of E1 DNA binding activity. Once the complex recognizes and binds DNA at specific sites, the E2 dimer is removed from DNA. E2 also regulates viral transcription through binding to the E2RE response element (5'-ACCNNNNNNGGT-3') present in multiple copies in the regulatory regions of the viral genome. Activates or represses transcription depending on E2RE's position with regards to proximal promoter elements including the TATA-box. Repression occurs by sterically hindering the assembly of the transcription initiation complex.</text>
</comment>
<dbReference type="Proteomes" id="UP000290360">
    <property type="component" value="Segment"/>
</dbReference>
<feature type="domain" description="Papillomavirus E2 N-terminal" evidence="14">
    <location>
        <begin position="1"/>
        <end position="199"/>
    </location>
</feature>
<evidence type="ECO:0000259" key="15">
    <source>
        <dbReference type="Pfam" id="PF00511"/>
    </source>
</evidence>
<comment type="similarity">
    <text evidence="2">Belongs to the papillomaviridae E8^E2C protein family.</text>
</comment>
<evidence type="ECO:0000256" key="13">
    <source>
        <dbReference type="SAM" id="MobiDB-lite"/>
    </source>
</evidence>
<evidence type="ECO:0000256" key="3">
    <source>
        <dbReference type="ARBA" id="ARBA00022491"/>
    </source>
</evidence>
<evidence type="ECO:0000256" key="12">
    <source>
        <dbReference type="HAMAP-Rule" id="MF_04001"/>
    </source>
</evidence>
<keyword evidence="11 12" id="KW-0804">Transcription</keyword>
<comment type="similarity">
    <text evidence="12">Belongs to the papillomaviridae E2 protein family.</text>
</comment>
<comment type="subunit">
    <text evidence="12">Binds DNA as homodimer. Interacts with protein E1; this interaction greatly increases E1 DNA-binding activity. Interacts with protein L1; this interaction enhances E2-dependent replication and transcription activation. Interacts with protein L2; this interaction inhibits E2 transcriptional activity but not DNA replication function E2. Interacts with protein E7; this interaction inhibits E7 oncogenic activity. Interacts with host TAF1; this interaction modulates E2-dependent transcriptional regulation. Interacts with host BRD4; this interaction mediates E2 transcriptional activation function. Additionally, the interaction with host BRD4 on mitotic chromosomes mediates tethering of the viral genome. Interacts with host TOPBP1; this interaction is required for optimal viral DNA replication.</text>
</comment>
<proteinExistence type="inferred from homology"/>
<evidence type="ECO:0000256" key="10">
    <source>
        <dbReference type="ARBA" id="ARBA00023159"/>
    </source>
</evidence>
<evidence type="ECO:0000256" key="7">
    <source>
        <dbReference type="ARBA" id="ARBA00022705"/>
    </source>
</evidence>
<evidence type="ECO:0000256" key="9">
    <source>
        <dbReference type="ARBA" id="ARBA00023125"/>
    </source>
</evidence>
<comment type="caution">
    <text evidence="12">Lacks conserved residue(s) required for the propagation of feature annotation.</text>
</comment>
<dbReference type="Pfam" id="PF00508">
    <property type="entry name" value="PPV_E2_N"/>
    <property type="match status" value="1"/>
</dbReference>
<dbReference type="GO" id="GO:0006260">
    <property type="term" value="P:DNA replication"/>
    <property type="evidence" value="ECO:0007669"/>
    <property type="project" value="UniProtKB-KW"/>
</dbReference>
<evidence type="ECO:0000256" key="5">
    <source>
        <dbReference type="ARBA" id="ARBA00022553"/>
    </source>
</evidence>
<dbReference type="GO" id="GO:0003700">
    <property type="term" value="F:DNA-binding transcription factor activity"/>
    <property type="evidence" value="ECO:0007669"/>
    <property type="project" value="UniProtKB-UniRule"/>
</dbReference>
<organism evidence="16">
    <name type="scientific">Gammapapillomavirus 24</name>
    <dbReference type="NCBI Taxonomy" id="1961681"/>
    <lineage>
        <taxon>Viruses</taxon>
        <taxon>Monodnaviria</taxon>
        <taxon>Shotokuvirae</taxon>
        <taxon>Cossaviricota</taxon>
        <taxon>Papovaviricetes</taxon>
        <taxon>Zurhausenvirales</taxon>
        <taxon>Papillomaviridae</taxon>
        <taxon>Firstpapillomavirinae</taxon>
        <taxon>Gammapapillomavirus</taxon>
    </lineage>
</organism>
<dbReference type="InterPro" id="IPR042504">
    <property type="entry name" value="Regulatory_protein_E2_N_2"/>
</dbReference>
<dbReference type="InterPro" id="IPR035975">
    <property type="entry name" value="E2/EBNA1_C_sf"/>
</dbReference>
<feature type="compositionally biased region" description="Low complexity" evidence="13">
    <location>
        <begin position="201"/>
        <end position="219"/>
    </location>
</feature>
<dbReference type="InterPro" id="IPR001866">
    <property type="entry name" value="PPV_E2_N"/>
</dbReference>
<evidence type="ECO:0000256" key="6">
    <source>
        <dbReference type="ARBA" id="ARBA00022562"/>
    </source>
</evidence>
<protein>
    <recommendedName>
        <fullName evidence="12">Regulatory protein E2</fullName>
    </recommendedName>
</protein>
<keyword evidence="9 12" id="KW-0238">DNA-binding</keyword>
<reference evidence="17" key="2">
    <citation type="submission" date="2019-03" db="EMBL/GenBank/DDBJ databases">
        <title>Nasal virome of children in isolated Colombian villages.</title>
        <authorList>
            <person name="Altan E."/>
            <person name="Delwart E."/>
        </authorList>
    </citation>
    <scope>NUCLEOTIDE SEQUENCE</scope>
    <source>
        <strain evidence="17">Gamma24/S34-CNI/CO/2018</strain>
    </source>
</reference>
<dbReference type="InterPro" id="IPR042503">
    <property type="entry name" value="Regulatory_protein_E2_N_1"/>
</dbReference>
<dbReference type="InterPro" id="IPR033668">
    <property type="entry name" value="Reg_prot_E2"/>
</dbReference>
<name>A0A2D2AMA1_9PAPI</name>
<accession>A0A2D2AMA1</accession>
<reference evidence="16" key="1">
    <citation type="journal article" date="2018" name="MSphere">
        <title>Metagenomic Discovery of 83 New Human Papillomavirus Types in Patients with Immunodeficiency.</title>
        <authorList>
            <person name="Pastrana D.V."/>
            <person name="Peretti A."/>
            <person name="Welch N.L."/>
            <person name="Borgogna C."/>
            <person name="Olivero C."/>
            <person name="Badolato R."/>
            <person name="Notarangelo L.D."/>
            <person name="Gariglio M."/>
            <person name="FitzGerald P.C."/>
            <person name="McIntosh C.E."/>
            <person name="Reeves J."/>
            <person name="Starrett G.J."/>
            <person name="Bliskovsky V."/>
            <person name="Velez D."/>
            <person name="Brownell I."/>
            <person name="Yarchoan R."/>
            <person name="Wyvill K.M."/>
            <person name="Uldrick T.S."/>
            <person name="Maldarelli F."/>
            <person name="Lisco A."/>
            <person name="Sereti I."/>
            <person name="Gonzalez C.M."/>
            <person name="Androphy E.J."/>
            <person name="McBride A.A."/>
            <person name="Van Doorslaer K."/>
            <person name="Garcia F."/>
            <person name="Dvoretzky I."/>
            <person name="Liu J.S."/>
            <person name="Han J."/>
            <person name="Murphy P.M."/>
            <person name="McDermott D.H."/>
            <person name="Buck C.B."/>
        </authorList>
    </citation>
    <scope>NUCLEOTIDE SEQUENCE</scope>
    <source>
        <strain evidence="16">Gamma24_w07c74b</strain>
    </source>
</reference>
<keyword evidence="7 12" id="KW-0235">DNA replication</keyword>
<evidence type="ECO:0000256" key="11">
    <source>
        <dbReference type="ARBA" id="ARBA00023163"/>
    </source>
</evidence>
<comment type="PTM">
    <text evidence="12">Phosphorylated.</text>
</comment>
<dbReference type="SUPFAM" id="SSF51332">
    <property type="entry name" value="E2 regulatory, transactivation domain"/>
    <property type="match status" value="1"/>
</dbReference>
<dbReference type="SUPFAM" id="SSF54957">
    <property type="entry name" value="Viral DNA-binding domain"/>
    <property type="match status" value="1"/>
</dbReference>
<dbReference type="GO" id="GO:0006275">
    <property type="term" value="P:regulation of DNA replication"/>
    <property type="evidence" value="ECO:0007669"/>
    <property type="project" value="UniProtKB-UniRule"/>
</dbReference>
<feature type="region of interest" description="DNA-binding domain" evidence="12">
    <location>
        <begin position="318"/>
        <end position="400"/>
    </location>
</feature>
<keyword evidence="4 12" id="KW-0244">Early protein</keyword>
<dbReference type="HAMAP" id="MF_04001">
    <property type="entry name" value="PPV_E2"/>
    <property type="match status" value="1"/>
</dbReference>
<evidence type="ECO:0000256" key="1">
    <source>
        <dbReference type="ARBA" id="ARBA00004147"/>
    </source>
</evidence>
<feature type="compositionally biased region" description="Polar residues" evidence="13">
    <location>
        <begin position="220"/>
        <end position="230"/>
    </location>
</feature>
<dbReference type="EMBL" id="MK620838">
    <property type="protein sequence ID" value="QCQ84417.1"/>
    <property type="molecule type" value="Genomic_DNA"/>
</dbReference>
<evidence type="ECO:0000313" key="16">
    <source>
        <dbReference type="EMBL" id="ATQ38584.1"/>
    </source>
</evidence>
<dbReference type="Gene3D" id="2.170.200.10">
    <property type="entry name" value="Papillomavirus E2 early protein domain"/>
    <property type="match status" value="1"/>
</dbReference>
<keyword evidence="6 12" id="KW-1048">Host nucleus</keyword>
<dbReference type="Gene3D" id="3.30.70.330">
    <property type="match status" value="1"/>
</dbReference>
<dbReference type="InterPro" id="IPR012677">
    <property type="entry name" value="Nucleotide-bd_a/b_plait_sf"/>
</dbReference>
<gene>
    <name evidence="12 16" type="primary">E2</name>
</gene>
<dbReference type="InterPro" id="IPR000427">
    <property type="entry name" value="Papillomavirus_E2_C"/>
</dbReference>
<feature type="domain" description="Papillomavirus E2 C-terminal" evidence="15">
    <location>
        <begin position="320"/>
        <end position="393"/>
    </location>
</feature>
<dbReference type="Gene3D" id="1.10.287.30">
    <property type="entry name" value="E2 (early) protein, N terminal domain, subdomain 1"/>
    <property type="match status" value="1"/>
</dbReference>
<evidence type="ECO:0000313" key="17">
    <source>
        <dbReference type="EMBL" id="QCQ84417.1"/>
    </source>
</evidence>
<dbReference type="Pfam" id="PF00511">
    <property type="entry name" value="PPV_E2_C"/>
    <property type="match status" value="1"/>
</dbReference>
<keyword evidence="3 12" id="KW-0678">Repressor</keyword>
<dbReference type="InterPro" id="IPR036050">
    <property type="entry name" value="Regulatory_protein_E2_N"/>
</dbReference>
<comment type="subcellular location">
    <subcellularLocation>
        <location evidence="1 12">Host nucleus</location>
    </subcellularLocation>
</comment>
<dbReference type="GO" id="GO:0000166">
    <property type="term" value="F:nucleotide binding"/>
    <property type="evidence" value="ECO:0007669"/>
    <property type="project" value="UniProtKB-UniRule"/>
</dbReference>
<dbReference type="EMBL" id="MF588749">
    <property type="protein sequence ID" value="ATQ38584.1"/>
    <property type="molecule type" value="Genomic_DNA"/>
</dbReference>
<keyword evidence="5 12" id="KW-0597">Phosphoprotein</keyword>
<dbReference type="GO" id="GO:0003677">
    <property type="term" value="F:DNA binding"/>
    <property type="evidence" value="ECO:0007669"/>
    <property type="project" value="UniProtKB-UniRule"/>
</dbReference>
<keyword evidence="8 12" id="KW-0805">Transcription regulation</keyword>
<feature type="region of interest" description="Disordered" evidence="13">
    <location>
        <begin position="199"/>
        <end position="301"/>
    </location>
</feature>
<evidence type="ECO:0000256" key="2">
    <source>
        <dbReference type="ARBA" id="ARBA00007794"/>
    </source>
</evidence>